<feature type="compositionally biased region" description="Basic and acidic residues" evidence="3">
    <location>
        <begin position="403"/>
        <end position="414"/>
    </location>
</feature>
<keyword evidence="1 2" id="KW-0694">RNA-binding</keyword>
<dbReference type="PROSITE" id="PS50102">
    <property type="entry name" value="RRM"/>
    <property type="match status" value="1"/>
</dbReference>
<evidence type="ECO:0000313" key="5">
    <source>
        <dbReference type="EMBL" id="CEJ90634.1"/>
    </source>
</evidence>
<dbReference type="GO" id="GO:0005730">
    <property type="term" value="C:nucleolus"/>
    <property type="evidence" value="ECO:0007669"/>
    <property type="project" value="TreeGrafter"/>
</dbReference>
<evidence type="ECO:0000313" key="6">
    <source>
        <dbReference type="Proteomes" id="UP000039046"/>
    </source>
</evidence>
<feature type="compositionally biased region" description="Basic and acidic residues" evidence="3">
    <location>
        <begin position="195"/>
        <end position="221"/>
    </location>
</feature>
<sequence length="548" mass="58544">MAPKKKEQQKMSLGDFLTADSGFGGSWADEVEETYVTGTQALPPSDRPRPGGGASAEWQNRGFSSVRENIPAQLPDKPPYTAHLGNLSYDATVETVTEFFEGCEIVSVRIIEDREMQRPKGFGYVEFTELDGLKQALTLDGQSFQGRMIKIKVADPPRGGNESRMDSSRDLSDWTRKGPLPDLPGARNNRQNDFGGERERRPRDPALDPRPAREINWERRGPLPPLEGENAPRDGSRTRGPPDGMGDRSSSFRGPRGGAGANWGEGRPEGGPAGPKPERAERVASAAEKDFQWRDRMRPEAAAKGPEGAGQESPVDSPASPAAPSRPRLNLQKRTVPDAGDASATTPSDSKASPFGAARPIDTATREKEVEEKRQQAIQEKREAEEKAKEEKRAAKAAAAAAESKEGEEPKENAEGAETPAAAEGGAEGAEAQEGEQKLPVRTREPREPREPKSRAAETGNWRSASGDQRGPRGPGGNTRGGRGGARGGRRDDTRGPRSNGAPAQQPAAAGAAPAAPAASGDKEGEVTVDEDGWTTVTMPKKGGRGRP</sequence>
<evidence type="ECO:0000259" key="4">
    <source>
        <dbReference type="PROSITE" id="PS50102"/>
    </source>
</evidence>
<dbReference type="InterPro" id="IPR000504">
    <property type="entry name" value="RRM_dom"/>
</dbReference>
<feature type="compositionally biased region" description="Basic and acidic residues" evidence="3">
    <location>
        <begin position="435"/>
        <end position="456"/>
    </location>
</feature>
<feature type="compositionally biased region" description="Basic and acidic residues" evidence="3">
    <location>
        <begin position="364"/>
        <end position="394"/>
    </location>
</feature>
<dbReference type="Gene3D" id="3.30.70.330">
    <property type="match status" value="1"/>
</dbReference>
<feature type="domain" description="RRM" evidence="4">
    <location>
        <begin position="80"/>
        <end position="156"/>
    </location>
</feature>
<feature type="compositionally biased region" description="Basic and acidic residues" evidence="3">
    <location>
        <begin position="276"/>
        <end position="301"/>
    </location>
</feature>
<feature type="compositionally biased region" description="Basic and acidic residues" evidence="3">
    <location>
        <begin position="161"/>
        <end position="176"/>
    </location>
</feature>
<dbReference type="SMART" id="SM00360">
    <property type="entry name" value="RRM"/>
    <property type="match status" value="1"/>
</dbReference>
<evidence type="ECO:0000256" key="2">
    <source>
        <dbReference type="PROSITE-ProRule" id="PRU00176"/>
    </source>
</evidence>
<evidence type="ECO:0000256" key="3">
    <source>
        <dbReference type="SAM" id="MobiDB-lite"/>
    </source>
</evidence>
<dbReference type="InterPro" id="IPR012677">
    <property type="entry name" value="Nucleotide-bd_a/b_plait_sf"/>
</dbReference>
<dbReference type="Proteomes" id="UP000039046">
    <property type="component" value="Unassembled WGS sequence"/>
</dbReference>
<keyword evidence="6" id="KW-1185">Reference proteome</keyword>
<feature type="region of interest" description="Disordered" evidence="3">
    <location>
        <begin position="34"/>
        <end position="62"/>
    </location>
</feature>
<gene>
    <name evidence="5" type="ORF">VHEMI06402</name>
</gene>
<dbReference type="Pfam" id="PF00076">
    <property type="entry name" value="RRM_1"/>
    <property type="match status" value="1"/>
</dbReference>
<feature type="compositionally biased region" description="Low complexity" evidence="3">
    <location>
        <begin position="497"/>
        <end position="519"/>
    </location>
</feature>
<dbReference type="SUPFAM" id="SSF54928">
    <property type="entry name" value="RNA-binding domain, RBD"/>
    <property type="match status" value="1"/>
</dbReference>
<accession>A0A0A1T764</accession>
<feature type="region of interest" description="Disordered" evidence="3">
    <location>
        <begin position="151"/>
        <end position="548"/>
    </location>
</feature>
<feature type="compositionally biased region" description="Gly residues" evidence="3">
    <location>
        <begin position="473"/>
        <end position="487"/>
    </location>
</feature>
<protein>
    <recommendedName>
        <fullName evidence="4">RRM domain-containing protein</fullName>
    </recommendedName>
</protein>
<feature type="compositionally biased region" description="Low complexity" evidence="3">
    <location>
        <begin position="416"/>
        <end position="432"/>
    </location>
</feature>
<dbReference type="EMBL" id="CDHN01000003">
    <property type="protein sequence ID" value="CEJ90634.1"/>
    <property type="molecule type" value="Genomic_DNA"/>
</dbReference>
<dbReference type="PANTHER" id="PTHR23236:SF11">
    <property type="entry name" value="EUKARYOTIC TRANSLATION INITIATION FACTOR 4H"/>
    <property type="match status" value="1"/>
</dbReference>
<feature type="compositionally biased region" description="Gly residues" evidence="3">
    <location>
        <begin position="255"/>
        <end position="273"/>
    </location>
</feature>
<dbReference type="GO" id="GO:0003723">
    <property type="term" value="F:RNA binding"/>
    <property type="evidence" value="ECO:0007669"/>
    <property type="project" value="UniProtKB-UniRule"/>
</dbReference>
<name>A0A0A1T764_9HYPO</name>
<dbReference type="AlphaFoldDB" id="A0A0A1T764"/>
<evidence type="ECO:0000256" key="1">
    <source>
        <dbReference type="ARBA" id="ARBA00022884"/>
    </source>
</evidence>
<dbReference type="PANTHER" id="PTHR23236">
    <property type="entry name" value="EUKARYOTIC TRANSLATION INITIATION FACTOR 4B/4H"/>
    <property type="match status" value="1"/>
</dbReference>
<organism evidence="5 6">
    <name type="scientific">[Torrubiella] hemipterigena</name>
    <dbReference type="NCBI Taxonomy" id="1531966"/>
    <lineage>
        <taxon>Eukaryota</taxon>
        <taxon>Fungi</taxon>
        <taxon>Dikarya</taxon>
        <taxon>Ascomycota</taxon>
        <taxon>Pezizomycotina</taxon>
        <taxon>Sordariomycetes</taxon>
        <taxon>Hypocreomycetidae</taxon>
        <taxon>Hypocreales</taxon>
        <taxon>Clavicipitaceae</taxon>
        <taxon>Clavicipitaceae incertae sedis</taxon>
        <taxon>'Torrubiella' clade</taxon>
    </lineage>
</organism>
<reference evidence="5 6" key="1">
    <citation type="journal article" date="2015" name="Genome Announc.">
        <title>Draft Genome Sequence and Gene Annotation of the Entomopathogenic Fungus Verticillium hemipterigenum.</title>
        <authorList>
            <person name="Horn F."/>
            <person name="Habel A."/>
            <person name="Scharf D.H."/>
            <person name="Dworschak J."/>
            <person name="Brakhage A.A."/>
            <person name="Guthke R."/>
            <person name="Hertweck C."/>
            <person name="Linde J."/>
        </authorList>
    </citation>
    <scope>NUCLEOTIDE SEQUENCE [LARGE SCALE GENOMIC DNA]</scope>
</reference>
<proteinExistence type="predicted"/>
<dbReference type="HOGENOM" id="CLU_030044_0_1_1"/>
<dbReference type="InterPro" id="IPR035979">
    <property type="entry name" value="RBD_domain_sf"/>
</dbReference>
<dbReference type="OrthoDB" id="48651at2759"/>
<dbReference type="STRING" id="1531966.A0A0A1T764"/>